<dbReference type="GeneID" id="111599167"/>
<dbReference type="RefSeq" id="XP_023170514.2">
    <property type="nucleotide sequence ID" value="XM_023314746.2"/>
</dbReference>
<dbReference type="AlphaFoldDB" id="A0A6J1LVJ9"/>
<dbReference type="Proteomes" id="UP000504633">
    <property type="component" value="Unplaced"/>
</dbReference>
<sequence>MDFNQSAYNVEFFNFTPEQIAAERDNLVQALIGRAVKTTIQKIETPATTALLNKSKDAVISLMMDACQPKLDRLRELDKVNFEVPPHVLQIKDFELEQRFTSEEEEAKAAQVKELKQRYRQNLAMLAELKAEEEKYRDIEPFVQQEMEMHQQIYAACANSDIKKIYKFAMHVAKDQKLL</sequence>
<keyword evidence="2" id="KW-1185">Reference proteome</keyword>
<name>A0A6J1LVJ9_DROHY</name>
<proteinExistence type="predicted"/>
<reference evidence="3" key="1">
    <citation type="submission" date="2025-08" db="UniProtKB">
        <authorList>
            <consortium name="RefSeq"/>
        </authorList>
    </citation>
    <scope>IDENTIFICATION</scope>
    <source>
        <strain evidence="3">15085-1641.00</strain>
        <tissue evidence="3">Whole body</tissue>
    </source>
</reference>
<dbReference type="OMA" id="YRENMAM"/>
<dbReference type="OrthoDB" id="1884855at2759"/>
<evidence type="ECO:0000256" key="1">
    <source>
        <dbReference type="SAM" id="Coils"/>
    </source>
</evidence>
<evidence type="ECO:0000313" key="3">
    <source>
        <dbReference type="RefSeq" id="XP_023170514.2"/>
    </source>
</evidence>
<evidence type="ECO:0000313" key="2">
    <source>
        <dbReference type="Proteomes" id="UP000504633"/>
    </source>
</evidence>
<dbReference type="KEGG" id="dhe:111599167"/>
<feature type="coiled-coil region" evidence="1">
    <location>
        <begin position="102"/>
        <end position="132"/>
    </location>
</feature>
<organism evidence="2 3">
    <name type="scientific">Drosophila hydei</name>
    <name type="common">Fruit fly</name>
    <dbReference type="NCBI Taxonomy" id="7224"/>
    <lineage>
        <taxon>Eukaryota</taxon>
        <taxon>Metazoa</taxon>
        <taxon>Ecdysozoa</taxon>
        <taxon>Arthropoda</taxon>
        <taxon>Hexapoda</taxon>
        <taxon>Insecta</taxon>
        <taxon>Pterygota</taxon>
        <taxon>Neoptera</taxon>
        <taxon>Endopterygota</taxon>
        <taxon>Diptera</taxon>
        <taxon>Brachycera</taxon>
        <taxon>Muscomorpha</taxon>
        <taxon>Ephydroidea</taxon>
        <taxon>Drosophilidae</taxon>
        <taxon>Drosophila</taxon>
    </lineage>
</organism>
<accession>A0A6J1LVJ9</accession>
<gene>
    <name evidence="3" type="primary">LOC111599167</name>
</gene>
<protein>
    <submittedName>
        <fullName evidence="3">Uncharacterized protein LOC111599167</fullName>
    </submittedName>
</protein>
<keyword evidence="1" id="KW-0175">Coiled coil</keyword>